<dbReference type="InterPro" id="IPR020841">
    <property type="entry name" value="PKS_Beta-ketoAc_synthase_dom"/>
</dbReference>
<evidence type="ECO:0000256" key="2">
    <source>
        <dbReference type="ARBA" id="ARBA00022553"/>
    </source>
</evidence>
<dbReference type="Pfam" id="PF00698">
    <property type="entry name" value="Acyl_transf_1"/>
    <property type="match status" value="1"/>
</dbReference>
<dbReference type="EMBL" id="BAAAPC010000031">
    <property type="protein sequence ID" value="GAA2015808.1"/>
    <property type="molecule type" value="Genomic_DNA"/>
</dbReference>
<comment type="caution">
    <text evidence="8">The sequence shown here is derived from an EMBL/GenBank/DDBJ whole genome shotgun (WGS) entry which is preliminary data.</text>
</comment>
<dbReference type="Pfam" id="PF02801">
    <property type="entry name" value="Ketoacyl-synt_C"/>
    <property type="match status" value="1"/>
</dbReference>
<dbReference type="InterPro" id="IPR050091">
    <property type="entry name" value="PKS_NRPS_Biosynth_Enz"/>
</dbReference>
<keyword evidence="1" id="KW-0596">Phosphopantetheine</keyword>
<dbReference type="SMART" id="SM00823">
    <property type="entry name" value="PKS_PP"/>
    <property type="match status" value="2"/>
</dbReference>
<dbReference type="SMART" id="SM01294">
    <property type="entry name" value="PKS_PP_betabranch"/>
    <property type="match status" value="1"/>
</dbReference>
<keyword evidence="2" id="KW-0597">Phosphoprotein</keyword>
<dbReference type="InterPro" id="IPR001227">
    <property type="entry name" value="Ac_transferase_dom_sf"/>
</dbReference>
<dbReference type="InterPro" id="IPR009081">
    <property type="entry name" value="PP-bd_ACP"/>
</dbReference>
<organism evidence="8 9">
    <name type="scientific">Nocardiopsis rhodophaea</name>
    <dbReference type="NCBI Taxonomy" id="280238"/>
    <lineage>
        <taxon>Bacteria</taxon>
        <taxon>Bacillati</taxon>
        <taxon>Actinomycetota</taxon>
        <taxon>Actinomycetes</taxon>
        <taxon>Streptosporangiales</taxon>
        <taxon>Nocardiopsidaceae</taxon>
        <taxon>Nocardiopsis</taxon>
    </lineage>
</organism>
<feature type="compositionally biased region" description="Low complexity" evidence="5">
    <location>
        <begin position="93"/>
        <end position="112"/>
    </location>
</feature>
<keyword evidence="9" id="KW-1185">Reference proteome</keyword>
<proteinExistence type="predicted"/>
<dbReference type="InterPro" id="IPR057326">
    <property type="entry name" value="KR_dom"/>
</dbReference>
<dbReference type="InterPro" id="IPR006162">
    <property type="entry name" value="Ppantetheine_attach_site"/>
</dbReference>
<dbReference type="SMART" id="SM00822">
    <property type="entry name" value="PKS_KR"/>
    <property type="match status" value="1"/>
</dbReference>
<dbReference type="Pfam" id="PF08659">
    <property type="entry name" value="KR"/>
    <property type="match status" value="1"/>
</dbReference>
<dbReference type="PANTHER" id="PTHR43775">
    <property type="entry name" value="FATTY ACID SYNTHASE"/>
    <property type="match status" value="1"/>
</dbReference>
<dbReference type="RefSeq" id="WP_344165540.1">
    <property type="nucleotide sequence ID" value="NZ_BAAAPC010000031.1"/>
</dbReference>
<evidence type="ECO:0000259" key="6">
    <source>
        <dbReference type="PROSITE" id="PS50075"/>
    </source>
</evidence>
<feature type="domain" description="Ketosynthase family 3 (KS3)" evidence="7">
    <location>
        <begin position="120"/>
        <end position="549"/>
    </location>
</feature>
<dbReference type="PROSITE" id="PS00606">
    <property type="entry name" value="KS3_1"/>
    <property type="match status" value="1"/>
</dbReference>
<dbReference type="Pfam" id="PF22621">
    <property type="entry name" value="CurL-like_PKS_C"/>
    <property type="match status" value="1"/>
</dbReference>
<dbReference type="SUPFAM" id="SSF51735">
    <property type="entry name" value="NAD(P)-binding Rossmann-fold domains"/>
    <property type="match status" value="2"/>
</dbReference>
<dbReference type="PROSITE" id="PS52004">
    <property type="entry name" value="KS3_2"/>
    <property type="match status" value="1"/>
</dbReference>
<dbReference type="Pfam" id="PF00109">
    <property type="entry name" value="ketoacyl-synt"/>
    <property type="match status" value="1"/>
</dbReference>
<dbReference type="SMART" id="SM00825">
    <property type="entry name" value="PKS_KS"/>
    <property type="match status" value="1"/>
</dbReference>
<dbReference type="Gene3D" id="3.30.70.3290">
    <property type="match status" value="1"/>
</dbReference>
<evidence type="ECO:0000256" key="3">
    <source>
        <dbReference type="ARBA" id="ARBA00022679"/>
    </source>
</evidence>
<dbReference type="InterPro" id="IPR020806">
    <property type="entry name" value="PKS_PP-bd"/>
</dbReference>
<dbReference type="Proteomes" id="UP001501585">
    <property type="component" value="Unassembled WGS sequence"/>
</dbReference>
<accession>A0ABP5F3Y9</accession>
<dbReference type="SUPFAM" id="SSF52151">
    <property type="entry name" value="FabD/lysophospholipase-like"/>
    <property type="match status" value="1"/>
</dbReference>
<dbReference type="Gene3D" id="3.40.50.720">
    <property type="entry name" value="NAD(P)-binding Rossmann-like Domain"/>
    <property type="match status" value="1"/>
</dbReference>
<dbReference type="InterPro" id="IPR036291">
    <property type="entry name" value="NAD(P)-bd_dom_sf"/>
</dbReference>
<sequence>MADDTTGRTPPPDAARIRTWLTERVADLSGIQPRDVDPRDTWQSYGMASADAVSLSGELEEWLRRPLPPTLVYEHPTIDALVAYLTAPEGDSTPAPSAAAAAATTRPVTAAPDDSGGNGSDPVCVVGVGCRFPGGAHGLDGYWDLLASGRHAAREVPRERWDASAYYDPDPDRPGGVYTRHGGFLDDIAGFDAGLFGISPGEALRMDPQQRLVLEVAWEALEHAGIAVDGLRGSRTGMFLGTMDTGQYSQLQFDREGRACLDDPNFGIGAAPSVAAGRLSYLLDLRGPTLSVDTACSSSLVGLHLAAQALRQGECDLALAAGVSALAHPDGMVQACRMRMLAADGRCKTFDETADGFLMGEGCGVVVLERLSSARANGHRVLAVVRGSAVNQDGRSNGLTAPNRQAQTAVIRAALAAAATAPGDVDYVEAHGSGTRLGDSLEIEGLAEAFGPRPADRRPLVVGAVKTNVGHLLGAAGMAGLIKAVLVLQHGEAPRNLHLERPIPAVKDAEATLVLPEGRTPLPDDGGPRVAGVSSFGWSGTNAHAVLEQAPGADATPVSEAEQHHPHLLTLSAASDSALAATAGRLADHLGSAEGSGDTPALRDVAHTLRTGRSALDHRRALVVRDTDDACAALSDLAHQAERGVGAGVGVRARAAAPVVFMFPGVGDQYPGMGRGLYERFGAFGAAVDECAEILRTPLGRDIRDLVFAGSPESAGAGAPPGGGDLRALMGRAQADAPSSPLHRTDLAHPVVFVTEYALARLWMSQGVRPSALIGYSLGEYVAACLSGVFSLHDALHLVAERARLIQETTAGAMVAVAAPEEQVRAMLSPGLSVAAVNGPAMTVVSGATADVAEFEAGLHGVARQRVRTTHAFHCGLLAPVAERLEGVVRGVARSAPRIPFAANLTGAWITDDEARDPAYWAAHTRSTVRFADGLATVGEGDPPVLLEVGPGQTLSGLAMQVLRGCATPVASMRPEDQHDDDAEVLLRAAGRLWEEGVGLDSRGPDGQLVPLPTYAFEHTPYWPTPVDGADRSRGGPVRPAVRPEGKLPDLADWCHSPVWEEAAAARPPHPADPEVWLLFADPDGVCDGVAAWLTSTGVGTPVVVQPRGGETPGTAAASGAVPSPAPLSIDPSAAESYTDLLREVAERHGPVRRIVHAWSLRERRTGRAGASGAVAAGPHSLVLLAQALGRTMPGAPVELVALTANALAVTGDDGRHPERATALGVCRSIDLEYPSVHARVVDLDLDGPWDTPDSARRLGREVALADAAEVTAYRGRRRWIRGWKHTPVPAAEPGEVWRERGSYLITGGLGGLGLALAGHLARTVAARLTLVARTPLPARDHWPDLLSAEDTPPEVRRRIQGVLDLEAAGAEVLPLAADIADPDHARSIVAAARERFGAVHGVVHAAGVPGEGLVQVKTTEQMDRVLRPKVAGTLALGEALAEQEQPPDFIALYSSATAVLGGLGESDYCAANAFLDAYAQAAPSGCRVVAIGWGPWRWDTWQAAAFAERPDALAAVEELRERYGITFDEGHDLLTRILAADTAQVLVIPQPMEEAAEQWAGLAELPGESAVPPQRYPRPRLRTPYVAPRTPAEERIAALWQDRLGIDRVGIDDPFLDLGGNSLVGLAIVAAIEKETGVRLSAAALLEAPTVRGLAHLVEGDPSDGVGTEEPLGADAERGRMRRQRLLRRANRGEVS</sequence>
<dbReference type="PROSITE" id="PS00012">
    <property type="entry name" value="PHOSPHOPANTETHEINE"/>
    <property type="match status" value="1"/>
</dbReference>
<dbReference type="Gene3D" id="1.10.1200.10">
    <property type="entry name" value="ACP-like"/>
    <property type="match status" value="1"/>
</dbReference>
<feature type="domain" description="Carrier" evidence="6">
    <location>
        <begin position="12"/>
        <end position="89"/>
    </location>
</feature>
<dbReference type="CDD" id="cd00833">
    <property type="entry name" value="PKS"/>
    <property type="match status" value="1"/>
</dbReference>
<protein>
    <submittedName>
        <fullName evidence="8">Uncharacterized protein</fullName>
    </submittedName>
</protein>
<evidence type="ECO:0000256" key="4">
    <source>
        <dbReference type="ARBA" id="ARBA00023315"/>
    </source>
</evidence>
<feature type="domain" description="Carrier" evidence="6">
    <location>
        <begin position="1588"/>
        <end position="1663"/>
    </location>
</feature>
<dbReference type="PROSITE" id="PS50075">
    <property type="entry name" value="CARRIER"/>
    <property type="match status" value="2"/>
</dbReference>
<dbReference type="InterPro" id="IPR018201">
    <property type="entry name" value="Ketoacyl_synth_AS"/>
</dbReference>
<feature type="region of interest" description="Disordered" evidence="5">
    <location>
        <begin position="1026"/>
        <end position="1045"/>
    </location>
</feature>
<dbReference type="InterPro" id="IPR014031">
    <property type="entry name" value="Ketoacyl_synth_C"/>
</dbReference>
<dbReference type="Gene3D" id="3.40.50.1820">
    <property type="entry name" value="alpha/beta hydrolase"/>
    <property type="match status" value="1"/>
</dbReference>
<dbReference type="Gene3D" id="3.30.70.250">
    <property type="entry name" value="Malonyl-CoA ACP transacylase, ACP-binding"/>
    <property type="match status" value="1"/>
</dbReference>
<dbReference type="InterPro" id="IPR036736">
    <property type="entry name" value="ACP-like_sf"/>
</dbReference>
<dbReference type="InterPro" id="IPR016039">
    <property type="entry name" value="Thiolase-like"/>
</dbReference>
<dbReference type="PANTHER" id="PTHR43775:SF51">
    <property type="entry name" value="INACTIVE PHENOLPHTHIOCEROL SYNTHESIS POLYKETIDE SYNTHASE TYPE I PKS1-RELATED"/>
    <property type="match status" value="1"/>
</dbReference>
<evidence type="ECO:0000256" key="1">
    <source>
        <dbReference type="ARBA" id="ARBA00022450"/>
    </source>
</evidence>
<name>A0ABP5F3Y9_9ACTN</name>
<dbReference type="InterPro" id="IPR014030">
    <property type="entry name" value="Ketoacyl_synth_N"/>
</dbReference>
<dbReference type="Gene3D" id="3.40.47.10">
    <property type="match status" value="1"/>
</dbReference>
<feature type="region of interest" description="Disordered" evidence="5">
    <location>
        <begin position="90"/>
        <end position="118"/>
    </location>
</feature>
<reference evidence="9" key="1">
    <citation type="journal article" date="2019" name="Int. J. Syst. Evol. Microbiol.">
        <title>The Global Catalogue of Microorganisms (GCM) 10K type strain sequencing project: providing services to taxonomists for standard genome sequencing and annotation.</title>
        <authorList>
            <consortium name="The Broad Institute Genomics Platform"/>
            <consortium name="The Broad Institute Genome Sequencing Center for Infectious Disease"/>
            <person name="Wu L."/>
            <person name="Ma J."/>
        </authorList>
    </citation>
    <scope>NUCLEOTIDE SEQUENCE [LARGE SCALE GENOMIC DNA]</scope>
    <source>
        <strain evidence="9">JCM 15313</strain>
    </source>
</reference>
<evidence type="ECO:0000259" key="7">
    <source>
        <dbReference type="PROSITE" id="PS52004"/>
    </source>
</evidence>
<evidence type="ECO:0000313" key="8">
    <source>
        <dbReference type="EMBL" id="GAA2015808.1"/>
    </source>
</evidence>
<dbReference type="SUPFAM" id="SSF47336">
    <property type="entry name" value="ACP-like"/>
    <property type="match status" value="2"/>
</dbReference>
<dbReference type="SUPFAM" id="SSF55048">
    <property type="entry name" value="Probable ACP-binding domain of malonyl-CoA ACP transacylase"/>
    <property type="match status" value="1"/>
</dbReference>
<dbReference type="InterPro" id="IPR016035">
    <property type="entry name" value="Acyl_Trfase/lysoPLipase"/>
</dbReference>
<evidence type="ECO:0000256" key="5">
    <source>
        <dbReference type="SAM" id="MobiDB-lite"/>
    </source>
</evidence>
<keyword evidence="3" id="KW-0808">Transferase</keyword>
<dbReference type="Gene3D" id="3.40.366.10">
    <property type="entry name" value="Malonyl-Coenzyme A Acyl Carrier Protein, domain 2"/>
    <property type="match status" value="1"/>
</dbReference>
<dbReference type="InterPro" id="IPR014043">
    <property type="entry name" value="Acyl_transferase_dom"/>
</dbReference>
<feature type="region of interest" description="Disordered" evidence="5">
    <location>
        <begin position="1660"/>
        <end position="1681"/>
    </location>
</feature>
<keyword evidence="4" id="KW-0012">Acyltransferase</keyword>
<dbReference type="InterPro" id="IPR013968">
    <property type="entry name" value="PKS_KR"/>
</dbReference>
<evidence type="ECO:0000313" key="9">
    <source>
        <dbReference type="Proteomes" id="UP001501585"/>
    </source>
</evidence>
<dbReference type="Pfam" id="PF00550">
    <property type="entry name" value="PP-binding"/>
    <property type="match status" value="2"/>
</dbReference>
<gene>
    <name evidence="8" type="ORF">GCM10009799_50000</name>
</gene>
<dbReference type="InterPro" id="IPR016036">
    <property type="entry name" value="Malonyl_transacylase_ACP-bd"/>
</dbReference>
<dbReference type="SMART" id="SM00827">
    <property type="entry name" value="PKS_AT"/>
    <property type="match status" value="1"/>
</dbReference>
<dbReference type="InterPro" id="IPR029058">
    <property type="entry name" value="AB_hydrolase_fold"/>
</dbReference>
<dbReference type="SUPFAM" id="SSF53901">
    <property type="entry name" value="Thiolase-like"/>
    <property type="match status" value="1"/>
</dbReference>